<dbReference type="Gene3D" id="3.30.428.10">
    <property type="entry name" value="HIT-like"/>
    <property type="match status" value="1"/>
</dbReference>
<organism evidence="1 2">
    <name type="scientific">Schistosoma bovis</name>
    <name type="common">Blood fluke</name>
    <dbReference type="NCBI Taxonomy" id="6184"/>
    <lineage>
        <taxon>Eukaryota</taxon>
        <taxon>Metazoa</taxon>
        <taxon>Spiralia</taxon>
        <taxon>Lophotrochozoa</taxon>
        <taxon>Platyhelminthes</taxon>
        <taxon>Trematoda</taxon>
        <taxon>Digenea</taxon>
        <taxon>Strigeidida</taxon>
        <taxon>Schistosomatoidea</taxon>
        <taxon>Schistosomatidae</taxon>
        <taxon>Schistosoma</taxon>
    </lineage>
</organism>
<gene>
    <name evidence="1" type="ORF">DC041_0006448</name>
</gene>
<dbReference type="InterPro" id="IPR036265">
    <property type="entry name" value="HIT-like_sf"/>
</dbReference>
<accession>A0A430Q3U6</accession>
<proteinExistence type="predicted"/>
<reference evidence="1 2" key="1">
    <citation type="journal article" date="2019" name="PLoS Pathog.">
        <title>Genome sequence of the bovine parasite Schistosoma bovis Tanzania.</title>
        <authorList>
            <person name="Oey H."/>
            <person name="Zakrzewski M."/>
            <person name="Gobert G."/>
            <person name="Gravermann K."/>
            <person name="Stoye J."/>
            <person name="Jones M."/>
            <person name="Mcmanus D."/>
            <person name="Krause L."/>
        </authorList>
    </citation>
    <scope>NUCLEOTIDE SEQUENCE [LARGE SCALE GENOMIC DNA]</scope>
    <source>
        <strain evidence="1 2">TAN1997</strain>
    </source>
</reference>
<comment type="caution">
    <text evidence="1">The sequence shown here is derived from an EMBL/GenBank/DDBJ whole genome shotgun (WGS) entry which is preliminary data.</text>
</comment>
<name>A0A430Q3U6_SCHBO</name>
<dbReference type="EMBL" id="QMKO01002862">
    <property type="protein sequence ID" value="RTG82372.1"/>
    <property type="molecule type" value="Genomic_DNA"/>
</dbReference>
<sequence>MTVRQIAERLAGYFSATSLTISMQDGEDAGQSVSLQSHDKVRDRVYRSHDVMSAEAKQLRQLYYQNTS</sequence>
<evidence type="ECO:0000313" key="1">
    <source>
        <dbReference type="EMBL" id="RTG82372.1"/>
    </source>
</evidence>
<keyword evidence="2" id="KW-1185">Reference proteome</keyword>
<dbReference type="STRING" id="6184.A0A430Q3U6"/>
<protein>
    <submittedName>
        <fullName evidence="1">Uncharacterized protein</fullName>
    </submittedName>
</protein>
<dbReference type="Proteomes" id="UP000290809">
    <property type="component" value="Unassembled WGS sequence"/>
</dbReference>
<dbReference type="AlphaFoldDB" id="A0A430Q3U6"/>
<evidence type="ECO:0000313" key="2">
    <source>
        <dbReference type="Proteomes" id="UP000290809"/>
    </source>
</evidence>